<gene>
    <name evidence="8" type="ORF">AAF454_08290</name>
</gene>
<keyword evidence="3" id="KW-0964">Secreted</keyword>
<feature type="domain" description="NEAT" evidence="7">
    <location>
        <begin position="652"/>
        <end position="764"/>
    </location>
</feature>
<evidence type="ECO:0000313" key="8">
    <source>
        <dbReference type="EMBL" id="MEL5988405.1"/>
    </source>
</evidence>
<evidence type="ECO:0000256" key="2">
    <source>
        <dbReference type="ARBA" id="ARBA00022512"/>
    </source>
</evidence>
<dbReference type="SMART" id="SM00725">
    <property type="entry name" value="NEAT"/>
    <property type="match status" value="6"/>
</dbReference>
<dbReference type="CDD" id="cd06920">
    <property type="entry name" value="NEAT"/>
    <property type="match status" value="6"/>
</dbReference>
<protein>
    <submittedName>
        <fullName evidence="8">NEAT domain-containing protein</fullName>
    </submittedName>
</protein>
<comment type="subcellular location">
    <subcellularLocation>
        <location evidence="1">Secreted</location>
        <location evidence="1">Cell wall</location>
        <topology evidence="1">Peptidoglycan-anchor</topology>
    </subcellularLocation>
</comment>
<sequence>MKPMKYSILSLAAATLLTTSMFSVNTTPVKAAESSVVEPQMQVQYMPFQVYKHADLQETSSMGRSMDLVSKLQVENGKTYAYVTIKSASIWNSFKTDVHGEMKEVETISTNEVENTRLVKFEVPSTSQAIRADIEIQAGPTKMQHTTYLQFQQDATSLRSFQVWNEQKDAISSGVTRSVETPAQIVQVGDKTYAYITLKSAQYWKGLKSLVGDVLTEATVVEENVAANTRVVRIEIPSLDEVVKTESHIQAGNYDATYTTYFDFNHVIENGQFQFVKDQAFQVWDEAKEKASTMANYMGTPARLVEKDGKQYAEVTLKSASIWKGFQTEVAGQLVDVTTVKEDKVADTKVVRFEVPSTNQLIKAKTHIQMGNYEGTYTTYIDFNRIIDPTVKPPVVVDPNKVISTTKYNYVLKNKTKKATSKANAYMTKPVKVEKTQAGKYYATVTLKNAAMWKSVKAEVNGKKVAVKTIATNSKKKTRTVRFQVKSPTATTKLHFTLQTASKKLAGTYTAYLDVTSKYVKPATVISTTNYNYKILKSNKKSTSATDAYVTKPMTITKMSDGKYYAKMTVKNASWWKSFKTEVNGKMTSVKTVSTNKTKNTRTVQFPIVSPKKLVKSTVHIQATKPKYEGTYTNYIQIGKVIPTKKVVQVSNKAKTTKKSFTVYKNKTSKRSVMDQYVQKPATIQKVGSKTYVKMTLKNASWWKSFKVKQGSKYVSAKVVAKGKNTRTVQFPVSNIKKGAYVKVHVKIPSMKYNHHYTTKIVFK</sequence>
<feature type="domain" description="NEAT" evidence="7">
    <location>
        <begin position="401"/>
        <end position="529"/>
    </location>
</feature>
<keyword evidence="9" id="KW-1185">Reference proteome</keyword>
<evidence type="ECO:0000259" key="7">
    <source>
        <dbReference type="PROSITE" id="PS50978"/>
    </source>
</evidence>
<evidence type="ECO:0000256" key="5">
    <source>
        <dbReference type="ARBA" id="ARBA00023088"/>
    </source>
</evidence>
<evidence type="ECO:0000256" key="6">
    <source>
        <dbReference type="SAM" id="SignalP"/>
    </source>
</evidence>
<evidence type="ECO:0000256" key="3">
    <source>
        <dbReference type="ARBA" id="ARBA00022525"/>
    </source>
</evidence>
<evidence type="ECO:0000256" key="4">
    <source>
        <dbReference type="ARBA" id="ARBA00022729"/>
    </source>
</evidence>
<accession>A0ABU9LMR6</accession>
<keyword evidence="4 6" id="KW-0732">Signal</keyword>
<comment type="caution">
    <text evidence="8">The sequence shown here is derived from an EMBL/GenBank/DDBJ whole genome shotgun (WGS) entry which is preliminary data.</text>
</comment>
<feature type="domain" description="NEAT" evidence="7">
    <location>
        <begin position="152"/>
        <end position="279"/>
    </location>
</feature>
<proteinExistence type="predicted"/>
<evidence type="ECO:0000313" key="9">
    <source>
        <dbReference type="Proteomes" id="UP001398420"/>
    </source>
</evidence>
<organism evidence="8 9">
    <name type="scientific">Kurthia gibsonii</name>
    <dbReference type="NCBI Taxonomy" id="33946"/>
    <lineage>
        <taxon>Bacteria</taxon>
        <taxon>Bacillati</taxon>
        <taxon>Bacillota</taxon>
        <taxon>Bacilli</taxon>
        <taxon>Bacillales</taxon>
        <taxon>Caryophanaceae</taxon>
        <taxon>Kurthia</taxon>
    </lineage>
</organism>
<dbReference type="PANTHER" id="PTHR37824">
    <property type="entry name" value="IRON-REGULATED SURFACE DETERMINANT PROTEIN C"/>
    <property type="match status" value="1"/>
</dbReference>
<dbReference type="PROSITE" id="PS50978">
    <property type="entry name" value="NEAT"/>
    <property type="match status" value="6"/>
</dbReference>
<dbReference type="Pfam" id="PF05031">
    <property type="entry name" value="NEAT"/>
    <property type="match status" value="6"/>
</dbReference>
<feature type="signal peptide" evidence="6">
    <location>
        <begin position="1"/>
        <end position="31"/>
    </location>
</feature>
<dbReference type="InterPro" id="IPR050436">
    <property type="entry name" value="IsdA"/>
</dbReference>
<dbReference type="SUPFAM" id="SSF158911">
    <property type="entry name" value="NEAT domain-like"/>
    <property type="match status" value="6"/>
</dbReference>
<feature type="domain" description="NEAT" evidence="7">
    <location>
        <begin position="524"/>
        <end position="651"/>
    </location>
</feature>
<feature type="chain" id="PRO_5046081464" evidence="6">
    <location>
        <begin position="32"/>
        <end position="764"/>
    </location>
</feature>
<name>A0ABU9LMR6_9BACL</name>
<keyword evidence="5" id="KW-0572">Peptidoglycan-anchor</keyword>
<feature type="domain" description="NEAT" evidence="7">
    <location>
        <begin position="39"/>
        <end position="161"/>
    </location>
</feature>
<dbReference type="Proteomes" id="UP001398420">
    <property type="component" value="Unassembled WGS sequence"/>
</dbReference>
<dbReference type="InterPro" id="IPR006635">
    <property type="entry name" value="NEAT_dom"/>
</dbReference>
<dbReference type="InterPro" id="IPR037250">
    <property type="entry name" value="NEAT_dom_sf"/>
</dbReference>
<dbReference type="EMBL" id="JBCEWA010000005">
    <property type="protein sequence ID" value="MEL5988405.1"/>
    <property type="molecule type" value="Genomic_DNA"/>
</dbReference>
<reference evidence="8 9" key="1">
    <citation type="submission" date="2024-04" db="EMBL/GenBank/DDBJ databases">
        <authorList>
            <person name="Wu Y.S."/>
            <person name="Zhang L."/>
        </authorList>
    </citation>
    <scope>NUCLEOTIDE SEQUENCE [LARGE SCALE GENOMIC DNA]</scope>
    <source>
        <strain evidence="8 9">KG-01</strain>
    </source>
</reference>
<feature type="domain" description="NEAT" evidence="7">
    <location>
        <begin position="272"/>
        <end position="399"/>
    </location>
</feature>
<evidence type="ECO:0000256" key="1">
    <source>
        <dbReference type="ARBA" id="ARBA00004168"/>
    </source>
</evidence>
<keyword evidence="2" id="KW-0134">Cell wall</keyword>
<dbReference type="PANTHER" id="PTHR37824:SF1">
    <property type="entry name" value="IRON-REGULATED SURFACE DETERMINANT PROTEIN C"/>
    <property type="match status" value="1"/>
</dbReference>
<dbReference type="Gene3D" id="2.60.40.1850">
    <property type="match status" value="6"/>
</dbReference>
<dbReference type="RefSeq" id="WP_342302926.1">
    <property type="nucleotide sequence ID" value="NZ_JBCEWA010000005.1"/>
</dbReference>